<protein>
    <submittedName>
        <fullName evidence="2">Uncharacterized protein</fullName>
    </submittedName>
</protein>
<feature type="coiled-coil region" evidence="1">
    <location>
        <begin position="90"/>
        <end position="152"/>
    </location>
</feature>
<accession>A0ABN9PFS4</accession>
<evidence type="ECO:0000313" key="2">
    <source>
        <dbReference type="EMBL" id="CAK0791780.1"/>
    </source>
</evidence>
<keyword evidence="3" id="KW-1185">Reference proteome</keyword>
<reference evidence="2" key="1">
    <citation type="submission" date="2023-10" db="EMBL/GenBank/DDBJ databases">
        <authorList>
            <person name="Chen Y."/>
            <person name="Shah S."/>
            <person name="Dougan E. K."/>
            <person name="Thang M."/>
            <person name="Chan C."/>
        </authorList>
    </citation>
    <scope>NUCLEOTIDE SEQUENCE [LARGE SCALE GENOMIC DNA]</scope>
</reference>
<sequence length="249" mass="26056">MACNPCNCSKGTHFAGSPEESVPSFKSKDSIKLAKAVEELKLLKAKMGDKKPQTAGAGAAADAANKQRLDVITAKLNSIQGLVGSPDVGEAELRESLEATRAKLEEEQVQLRATIFSSKPKGAQFKRISDQIKKVEKQVEKGRAEVAAIADQKRELGAEQARVVGMAPAPPGGPGADLDGLVVVGGVSITAGFLGRVLGGFHVDAAAQRAISEQALKLEQQRRGARAAVAEEAAAQAKARPRAQLASSW</sequence>
<keyword evidence="1" id="KW-0175">Coiled coil</keyword>
<dbReference type="EMBL" id="CAUYUJ010000656">
    <property type="protein sequence ID" value="CAK0791780.1"/>
    <property type="molecule type" value="Genomic_DNA"/>
</dbReference>
<evidence type="ECO:0000313" key="3">
    <source>
        <dbReference type="Proteomes" id="UP001189429"/>
    </source>
</evidence>
<name>A0ABN9PFS4_9DINO</name>
<comment type="caution">
    <text evidence="2">The sequence shown here is derived from an EMBL/GenBank/DDBJ whole genome shotgun (WGS) entry which is preliminary data.</text>
</comment>
<dbReference type="Proteomes" id="UP001189429">
    <property type="component" value="Unassembled WGS sequence"/>
</dbReference>
<feature type="non-terminal residue" evidence="2">
    <location>
        <position position="249"/>
    </location>
</feature>
<gene>
    <name evidence="2" type="ORF">PCOR1329_LOCUS2581</name>
</gene>
<organism evidence="2 3">
    <name type="scientific">Prorocentrum cordatum</name>
    <dbReference type="NCBI Taxonomy" id="2364126"/>
    <lineage>
        <taxon>Eukaryota</taxon>
        <taxon>Sar</taxon>
        <taxon>Alveolata</taxon>
        <taxon>Dinophyceae</taxon>
        <taxon>Prorocentrales</taxon>
        <taxon>Prorocentraceae</taxon>
        <taxon>Prorocentrum</taxon>
    </lineage>
</organism>
<proteinExistence type="predicted"/>
<evidence type="ECO:0000256" key="1">
    <source>
        <dbReference type="SAM" id="Coils"/>
    </source>
</evidence>